<accession>A0A926VMJ9</accession>
<evidence type="ECO:0000313" key="1">
    <source>
        <dbReference type="EMBL" id="MBD2185592.1"/>
    </source>
</evidence>
<reference evidence="1" key="2">
    <citation type="submission" date="2020-08" db="EMBL/GenBank/DDBJ databases">
        <authorList>
            <person name="Chen M."/>
            <person name="Teng W."/>
            <person name="Zhao L."/>
            <person name="Hu C."/>
            <person name="Zhou Y."/>
            <person name="Han B."/>
            <person name="Song L."/>
            <person name="Shu W."/>
        </authorList>
    </citation>
    <scope>NUCLEOTIDE SEQUENCE</scope>
    <source>
        <strain evidence="1">FACHB-1375</strain>
    </source>
</reference>
<dbReference type="Proteomes" id="UP000641646">
    <property type="component" value="Unassembled WGS sequence"/>
</dbReference>
<dbReference type="EMBL" id="JACJPW010000130">
    <property type="protein sequence ID" value="MBD2185592.1"/>
    <property type="molecule type" value="Genomic_DNA"/>
</dbReference>
<dbReference type="AlphaFoldDB" id="A0A926VMJ9"/>
<proteinExistence type="predicted"/>
<gene>
    <name evidence="1" type="ORF">H6G03_31760</name>
</gene>
<evidence type="ECO:0000313" key="2">
    <source>
        <dbReference type="Proteomes" id="UP000641646"/>
    </source>
</evidence>
<protein>
    <submittedName>
        <fullName evidence="1">Uncharacterized protein</fullName>
    </submittedName>
</protein>
<reference evidence="1" key="1">
    <citation type="journal article" date="2015" name="ISME J.">
        <title>Draft Genome Sequence of Streptomyces incarnatus NRRL8089, which Produces the Nucleoside Antibiotic Sinefungin.</title>
        <authorList>
            <person name="Oshima K."/>
            <person name="Hattori M."/>
            <person name="Shimizu H."/>
            <person name="Fukuda K."/>
            <person name="Nemoto M."/>
            <person name="Inagaki K."/>
            <person name="Tamura T."/>
        </authorList>
    </citation>
    <scope>NUCLEOTIDE SEQUENCE</scope>
    <source>
        <strain evidence="1">FACHB-1375</strain>
    </source>
</reference>
<sequence>MKWERIPQQEHRKVAARATITYAKKSARHWDRRVQQQPNSTYSPLTIRAIATHPQQATKKFSGFPRRHYTVKCLSAWPRLLRERSWRK</sequence>
<name>A0A926VMJ9_9CYAN</name>
<keyword evidence="2" id="KW-1185">Reference proteome</keyword>
<organism evidence="1 2">
    <name type="scientific">Aerosakkonema funiforme FACHB-1375</name>
    <dbReference type="NCBI Taxonomy" id="2949571"/>
    <lineage>
        <taxon>Bacteria</taxon>
        <taxon>Bacillati</taxon>
        <taxon>Cyanobacteriota</taxon>
        <taxon>Cyanophyceae</taxon>
        <taxon>Oscillatoriophycideae</taxon>
        <taxon>Aerosakkonematales</taxon>
        <taxon>Aerosakkonemataceae</taxon>
        <taxon>Aerosakkonema</taxon>
    </lineage>
</organism>
<comment type="caution">
    <text evidence="1">The sequence shown here is derived from an EMBL/GenBank/DDBJ whole genome shotgun (WGS) entry which is preliminary data.</text>
</comment>